<dbReference type="Proteomes" id="UP001465755">
    <property type="component" value="Unassembled WGS sequence"/>
</dbReference>
<keyword evidence="4" id="KW-1185">Reference proteome</keyword>
<name>A0AAW1P474_9CHLO</name>
<protein>
    <submittedName>
        <fullName evidence="3">Uncharacterized protein</fullName>
    </submittedName>
</protein>
<evidence type="ECO:0000313" key="3">
    <source>
        <dbReference type="EMBL" id="KAK9803728.1"/>
    </source>
</evidence>
<dbReference type="Pfam" id="PF02515">
    <property type="entry name" value="CoA_transf_3"/>
    <property type="match status" value="1"/>
</dbReference>
<dbReference type="PANTHER" id="PTHR48228">
    <property type="entry name" value="SUCCINYL-COA--D-CITRAMALATE COA-TRANSFERASE"/>
    <property type="match status" value="1"/>
</dbReference>
<evidence type="ECO:0000313" key="4">
    <source>
        <dbReference type="Proteomes" id="UP001465755"/>
    </source>
</evidence>
<keyword evidence="2" id="KW-0808">Transferase</keyword>
<proteinExistence type="inferred from homology"/>
<gene>
    <name evidence="3" type="ORF">WJX73_007916</name>
</gene>
<comment type="caution">
    <text evidence="3">The sequence shown here is derived from an EMBL/GenBank/DDBJ whole genome shotgun (WGS) entry which is preliminary data.</text>
</comment>
<dbReference type="InterPro" id="IPR003673">
    <property type="entry name" value="CoA-Trfase_fam_III"/>
</dbReference>
<dbReference type="SUPFAM" id="SSF89796">
    <property type="entry name" value="CoA-transferase family III (CaiB/BaiF)"/>
    <property type="match status" value="1"/>
</dbReference>
<dbReference type="GO" id="GO:0016740">
    <property type="term" value="F:transferase activity"/>
    <property type="evidence" value="ECO:0007669"/>
    <property type="project" value="UniProtKB-KW"/>
</dbReference>
<dbReference type="InterPro" id="IPR023606">
    <property type="entry name" value="CoA-Trfase_III_dom_1_sf"/>
</dbReference>
<comment type="similarity">
    <text evidence="1">Belongs to the CoA-transferase III family.</text>
</comment>
<dbReference type="Gene3D" id="3.30.1540.10">
    <property type="entry name" value="formyl-coa transferase, domain 3"/>
    <property type="match status" value="1"/>
</dbReference>
<dbReference type="PANTHER" id="PTHR48228:SF6">
    <property type="entry name" value="L-CARNITINE COA-TRANSFERASE"/>
    <property type="match status" value="1"/>
</dbReference>
<reference evidence="3 4" key="1">
    <citation type="journal article" date="2024" name="Nat. Commun.">
        <title>Phylogenomics reveals the evolutionary origins of lichenization in chlorophyte algae.</title>
        <authorList>
            <person name="Puginier C."/>
            <person name="Libourel C."/>
            <person name="Otte J."/>
            <person name="Skaloud P."/>
            <person name="Haon M."/>
            <person name="Grisel S."/>
            <person name="Petersen M."/>
            <person name="Berrin J.G."/>
            <person name="Delaux P.M."/>
            <person name="Dal Grande F."/>
            <person name="Keller J."/>
        </authorList>
    </citation>
    <scope>NUCLEOTIDE SEQUENCE [LARGE SCALE GENOMIC DNA]</scope>
    <source>
        <strain evidence="3 4">SAG 2036</strain>
    </source>
</reference>
<dbReference type="InterPro" id="IPR050509">
    <property type="entry name" value="CoA-transferase_III"/>
</dbReference>
<evidence type="ECO:0000256" key="1">
    <source>
        <dbReference type="ARBA" id="ARBA00008383"/>
    </source>
</evidence>
<evidence type="ECO:0000256" key="2">
    <source>
        <dbReference type="ARBA" id="ARBA00022679"/>
    </source>
</evidence>
<dbReference type="AlphaFoldDB" id="A0AAW1P474"/>
<organism evidence="3 4">
    <name type="scientific">Symbiochloris irregularis</name>
    <dbReference type="NCBI Taxonomy" id="706552"/>
    <lineage>
        <taxon>Eukaryota</taxon>
        <taxon>Viridiplantae</taxon>
        <taxon>Chlorophyta</taxon>
        <taxon>core chlorophytes</taxon>
        <taxon>Trebouxiophyceae</taxon>
        <taxon>Trebouxiales</taxon>
        <taxon>Trebouxiaceae</taxon>
        <taxon>Symbiochloris</taxon>
    </lineage>
</organism>
<accession>A0AAW1P474</accession>
<dbReference type="Gene3D" id="3.40.50.10540">
    <property type="entry name" value="Crotonobetainyl-coa:carnitine coa-transferase, domain 1"/>
    <property type="match status" value="1"/>
</dbReference>
<dbReference type="EMBL" id="JALJOQ010000057">
    <property type="protein sequence ID" value="KAK9803728.1"/>
    <property type="molecule type" value="Genomic_DNA"/>
</dbReference>
<dbReference type="InterPro" id="IPR044855">
    <property type="entry name" value="CoA-Trfase_III_dom3_sf"/>
</dbReference>
<sequence>MQSSSRGACLSQLLRLANSRSQLAELLPGPPVISLSQQGFCAKADSHASGPLAGIKVLDLGQVVAGNFAGGLLAYFGADVIKVEPPGAGDALRSLRMADATGTSLWWRTYGRNRRCMTLDLRKDAARDIVKQLSSQADALIENFRPGVMEKWGLGPKDLHEELIYARISGYGQTGPKAHLPGYASVCEAYSGFRHINGFPDRPPVRPNISLGDSLAGLHAAFGVVMALFHRQRQSGRAGGQVIDAAITESVFNMLEGCIPEYVAHGHDRPPSGSTISGVVPSSCFATKDGKWAIIGGNGESVYTRLMAAVGRPDMGAQNPTYATNSKRCEVEDVIYQVIGDWVKQRTLSEVLAAMAEARVPSGPIMSIADLYNDQQFQQRSMFQTARPPGGEDEVTIPAMLPVMSETPGSTRWAGPELGHHTNEILTNELGYSQEHIDQLREEGVI</sequence>